<dbReference type="Proteomes" id="UP000319663">
    <property type="component" value="Unassembled WGS sequence"/>
</dbReference>
<dbReference type="SUPFAM" id="SSF53098">
    <property type="entry name" value="Ribonuclease H-like"/>
    <property type="match status" value="1"/>
</dbReference>
<keyword evidence="6" id="KW-0496">Mitochondrion</keyword>
<evidence type="ECO:0000256" key="3">
    <source>
        <dbReference type="ARBA" id="ARBA00009070"/>
    </source>
</evidence>
<dbReference type="Pfam" id="PF11788">
    <property type="entry name" value="MRP-L46"/>
    <property type="match status" value="1"/>
</dbReference>
<dbReference type="GO" id="GO:1990904">
    <property type="term" value="C:ribonucleoprotein complex"/>
    <property type="evidence" value="ECO:0007669"/>
    <property type="project" value="UniProtKB-KW"/>
</dbReference>
<evidence type="ECO:0000256" key="4">
    <source>
        <dbReference type="ARBA" id="ARBA00022946"/>
    </source>
</evidence>
<comment type="similarity">
    <text evidence="2">Belongs to the CAF1 family.</text>
</comment>
<organism evidence="11 12">
    <name type="scientific">Monascus purpureus</name>
    <name type="common">Red mold</name>
    <name type="synonym">Monascus anka</name>
    <dbReference type="NCBI Taxonomy" id="5098"/>
    <lineage>
        <taxon>Eukaryota</taxon>
        <taxon>Fungi</taxon>
        <taxon>Dikarya</taxon>
        <taxon>Ascomycota</taxon>
        <taxon>Pezizomycotina</taxon>
        <taxon>Eurotiomycetes</taxon>
        <taxon>Eurotiomycetidae</taxon>
        <taxon>Eurotiales</taxon>
        <taxon>Aspergillaceae</taxon>
        <taxon>Monascus</taxon>
    </lineage>
</organism>
<feature type="region of interest" description="Disordered" evidence="9">
    <location>
        <begin position="596"/>
        <end position="628"/>
    </location>
</feature>
<evidence type="ECO:0000313" key="11">
    <source>
        <dbReference type="EMBL" id="TQB76689.1"/>
    </source>
</evidence>
<dbReference type="EMBL" id="VIFY01000007">
    <property type="protein sequence ID" value="TQB76689.1"/>
    <property type="molecule type" value="Genomic_DNA"/>
</dbReference>
<dbReference type="InterPro" id="IPR051181">
    <property type="entry name" value="CAF1_poly(A)_ribonucleases"/>
</dbReference>
<reference evidence="11 12" key="1">
    <citation type="submission" date="2019-06" db="EMBL/GenBank/DDBJ databases">
        <title>Wine fermentation using esterase from Monascus purpureus.</title>
        <authorList>
            <person name="Geng C."/>
            <person name="Zhang Y."/>
        </authorList>
    </citation>
    <scope>NUCLEOTIDE SEQUENCE [LARGE SCALE GENOMIC DNA]</scope>
    <source>
        <strain evidence="11">HQ1</strain>
    </source>
</reference>
<dbReference type="AlphaFoldDB" id="A0A507R244"/>
<accession>A0A507R244</accession>
<proteinExistence type="inferred from homology"/>
<evidence type="ECO:0000256" key="6">
    <source>
        <dbReference type="ARBA" id="ARBA00023128"/>
    </source>
</evidence>
<dbReference type="FunFam" id="3.90.79.10:FF:000018">
    <property type="entry name" value="39S ribosomal protein L46, mitochondrial"/>
    <property type="match status" value="1"/>
</dbReference>
<dbReference type="GO" id="GO:0000175">
    <property type="term" value="F:3'-5'-RNA exonuclease activity"/>
    <property type="evidence" value="ECO:0007669"/>
    <property type="project" value="TreeGrafter"/>
</dbReference>
<feature type="region of interest" description="Disordered" evidence="9">
    <location>
        <begin position="796"/>
        <end position="823"/>
    </location>
</feature>
<dbReference type="GO" id="GO:0005634">
    <property type="term" value="C:nucleus"/>
    <property type="evidence" value="ECO:0007669"/>
    <property type="project" value="TreeGrafter"/>
</dbReference>
<dbReference type="SUPFAM" id="SSF55811">
    <property type="entry name" value="Nudix"/>
    <property type="match status" value="1"/>
</dbReference>
<evidence type="ECO:0000256" key="2">
    <source>
        <dbReference type="ARBA" id="ARBA00008372"/>
    </source>
</evidence>
<dbReference type="InterPro" id="IPR033650">
    <property type="entry name" value="Ribosomal_mL46_NUDIX"/>
</dbReference>
<name>A0A507R244_MONPU</name>
<evidence type="ECO:0000256" key="9">
    <source>
        <dbReference type="SAM" id="MobiDB-lite"/>
    </source>
</evidence>
<keyword evidence="4" id="KW-0809">Transit peptide</keyword>
<dbReference type="GO" id="GO:0000289">
    <property type="term" value="P:nuclear-transcribed mRNA poly(A) tail shortening"/>
    <property type="evidence" value="ECO:0007669"/>
    <property type="project" value="TreeGrafter"/>
</dbReference>
<dbReference type="InterPro" id="IPR015797">
    <property type="entry name" value="NUDIX_hydrolase-like_dom_sf"/>
</dbReference>
<comment type="similarity">
    <text evidence="3">Belongs to the mitochondrion-specific ribosomal protein mL46 family.</text>
</comment>
<dbReference type="InterPro" id="IPR021757">
    <property type="entry name" value="Ribosomal_mL46_N"/>
</dbReference>
<dbReference type="Pfam" id="PF04857">
    <property type="entry name" value="CAF1"/>
    <property type="match status" value="1"/>
</dbReference>
<dbReference type="GO" id="GO:0005840">
    <property type="term" value="C:ribosome"/>
    <property type="evidence" value="ECO:0007669"/>
    <property type="project" value="UniProtKB-KW"/>
</dbReference>
<dbReference type="InterPro" id="IPR012337">
    <property type="entry name" value="RNaseH-like_sf"/>
</dbReference>
<comment type="subcellular location">
    <subcellularLocation>
        <location evidence="1">Mitochondrion</location>
    </subcellularLocation>
</comment>
<dbReference type="GO" id="GO:0005743">
    <property type="term" value="C:mitochondrial inner membrane"/>
    <property type="evidence" value="ECO:0007669"/>
    <property type="project" value="UniProtKB-ARBA"/>
</dbReference>
<dbReference type="Gene3D" id="3.90.79.10">
    <property type="entry name" value="Nucleoside Triphosphate Pyrophosphohydrolase"/>
    <property type="match status" value="1"/>
</dbReference>
<comment type="caution">
    <text evidence="11">The sequence shown here is derived from an EMBL/GenBank/DDBJ whole genome shotgun (WGS) entry which is preliminary data.</text>
</comment>
<evidence type="ECO:0000256" key="7">
    <source>
        <dbReference type="ARBA" id="ARBA00023274"/>
    </source>
</evidence>
<keyword evidence="7" id="KW-0687">Ribonucleoprotein</keyword>
<protein>
    <recommendedName>
        <fullName evidence="8">Large ribosomal subunit protein mL46</fullName>
    </recommendedName>
</protein>
<keyword evidence="12" id="KW-1185">Reference proteome</keyword>
<evidence type="ECO:0000313" key="12">
    <source>
        <dbReference type="Proteomes" id="UP000319663"/>
    </source>
</evidence>
<dbReference type="PANTHER" id="PTHR15092:SF22">
    <property type="entry name" value="POLY(A)-SPECIFIC RIBONUCLEASE PNLDC1"/>
    <property type="match status" value="1"/>
</dbReference>
<feature type="region of interest" description="Disordered" evidence="9">
    <location>
        <begin position="465"/>
        <end position="503"/>
    </location>
</feature>
<dbReference type="STRING" id="5098.A0A507R244"/>
<sequence length="964" mass="108494">MDVTGQSFSYHLPRILDDLASCCFVSLDLEFSGIAKTPVGPSSGQQTLQERYEEIKRAADKYQILQIGLTICHEDTATATYTLKPYNLYLSPIVDGKLELDRDLSLQSSAIEFLLENKFSLAALYKDGVSYLSRDEANLALAKATERHDRVGARTVLDIKETDYESLQFLKATRCLIDDWLALGDTAADYLNIPPASRAGVSQLPRSLPVTLNSFQKRLVHQLIEVEYPSLVSIGKPTFVQIIAYNKDRENAIKEERVRRIQQRIQKQTGFRWVAEALAGGDLSDLEPGCFMGIMLNAGSVESKYPLNEFAERLKQKLKDHRPVLVGHNLFIDLVYFCRCFLGPLPDSVGDFKTMIHDLFPMLMDTKYLATHDCGSITPKSSLPEINDKLSSVKIPQISKQAIGPSLRILKDRLTFGSEIHPHHSKYNNRKIEHEAGYDSLLTAQIFVKLSAQLRDGGISKHTVEKGEYTVSSGGPDLTVPHTKRRSGAVPPEPKPAGQRTQKQYAKVRGLRTRFDLLEVQEPDEVTEHSPEEAKVSLQDDGSEEIALKVKRGELIPRLDAEFWKVYGNRLRVFGTVERVKKRGIRAEFAGDRELFSDGAGDGRAASPSTPESSHPSTVGEMSTGSNGARRIASLLRPSIIDSRVCRNCQETFVRRNYASAAAAESETPSSSSSTQNEAPIFPVLKPVYTINAGVVLSRPPQITRDLTPFEKAYYFYQKRLNERLALPFTKYFYFKRGTPADEDWKRKIRERQTAARDIGKYNAYSKEAWNDELLVGAVESEPEHQVEMLVQDAEATANATSQDTSKREEIPRPAPRVTEADRKGDLKSLDRLLQRTLYLLVQTKEGYWKFPSSPIEEKESLRSAAERTLEQSAGVNMNTWMVGYHPVGHHIYDFRKPKLEKDAGIERLGEKTFFMKSRIMAGQADLSANSQNLNDFKWLAKEEIAQFVLPSYFSSIKNMLAER</sequence>
<dbReference type="InterPro" id="IPR036397">
    <property type="entry name" value="RNaseH_sf"/>
</dbReference>
<dbReference type="GO" id="GO:1990431">
    <property type="term" value="P:priRNA 3'-end processing"/>
    <property type="evidence" value="ECO:0007669"/>
    <property type="project" value="TreeGrafter"/>
</dbReference>
<dbReference type="InterPro" id="IPR006941">
    <property type="entry name" value="RNase_CAF1"/>
</dbReference>
<dbReference type="GO" id="GO:1990432">
    <property type="term" value="P:siRNA 3'-end processing"/>
    <property type="evidence" value="ECO:0007669"/>
    <property type="project" value="TreeGrafter"/>
</dbReference>
<evidence type="ECO:0000256" key="5">
    <source>
        <dbReference type="ARBA" id="ARBA00022980"/>
    </source>
</evidence>
<feature type="compositionally biased region" description="Low complexity" evidence="9">
    <location>
        <begin position="607"/>
        <end position="618"/>
    </location>
</feature>
<evidence type="ECO:0000259" key="10">
    <source>
        <dbReference type="Pfam" id="PF11788"/>
    </source>
</evidence>
<gene>
    <name evidence="11" type="ORF">MPDQ_007084</name>
</gene>
<keyword evidence="5" id="KW-0689">Ribosomal protein</keyword>
<feature type="domain" description="Large ribosomal subunit protein mL46 N-terminal" evidence="10">
    <location>
        <begin position="689"/>
        <end position="822"/>
    </location>
</feature>
<dbReference type="PANTHER" id="PTHR15092">
    <property type="entry name" value="POLY A -SPECIFIC RIBONUCLEASE/TARGET OF EGR1, MEMBER 1"/>
    <property type="match status" value="1"/>
</dbReference>
<dbReference type="CDD" id="cd04661">
    <property type="entry name" value="NUDIX_MRP_L46"/>
    <property type="match status" value="1"/>
</dbReference>
<evidence type="ECO:0000256" key="8">
    <source>
        <dbReference type="ARBA" id="ARBA00035190"/>
    </source>
</evidence>
<dbReference type="Gene3D" id="3.30.420.10">
    <property type="entry name" value="Ribonuclease H-like superfamily/Ribonuclease H"/>
    <property type="match status" value="2"/>
</dbReference>
<dbReference type="GO" id="GO:0003723">
    <property type="term" value="F:RNA binding"/>
    <property type="evidence" value="ECO:0007669"/>
    <property type="project" value="TreeGrafter"/>
</dbReference>
<evidence type="ECO:0000256" key="1">
    <source>
        <dbReference type="ARBA" id="ARBA00004173"/>
    </source>
</evidence>